<reference evidence="2" key="2">
    <citation type="submission" date="2002-02" db="EMBL/GenBank/DDBJ databases">
        <title>Oryza sativa nipponbare(GA3) genomic DNA, chromosome 6, PAC clone:P0664C05.</title>
        <authorList>
            <person name="Sasaki T."/>
            <person name="Matsumoto T."/>
            <person name="Yamamoto K."/>
        </authorList>
    </citation>
    <scope>NUCLEOTIDE SEQUENCE</scope>
</reference>
<evidence type="ECO:0000313" key="3">
    <source>
        <dbReference type="EMBL" id="BAF19023.1"/>
    </source>
</evidence>
<sequence length="52" mass="6263">MFLLYTFFLWFCGCLLLIQSCKLLLNIMFTPRPEASGLWRVNKFDIDPRRSF</sequence>
<reference evidence="4" key="7">
    <citation type="journal article" date="2008" name="Nucleic Acids Res.">
        <title>The rice annotation project database (RAP-DB): 2008 update.</title>
        <authorList>
            <consortium name="The rice annotation project (RAP)"/>
        </authorList>
    </citation>
    <scope>GENOME REANNOTATION</scope>
    <source>
        <strain evidence="4">cv. Nipponbare</strain>
    </source>
</reference>
<dbReference type="AlphaFoldDB" id="Q69T43"/>
<reference evidence="3" key="4">
    <citation type="journal article" date="2006" name="Nucleic Acids Res.">
        <title>The Rice Annotation Project Database (RAP-DB): hub for Oryza sativa ssp. japonica genome information.</title>
        <authorList>
            <person name="Ohyanagi H."/>
            <person name="Tanaka T."/>
            <person name="Sakai H."/>
            <person name="Shigemoto Y."/>
            <person name="Yamaguchi K."/>
            <person name="Habara T."/>
            <person name="Fujii Y."/>
            <person name="Antonio B.A."/>
            <person name="Nagamura Y."/>
            <person name="Imanishi T."/>
            <person name="Ikeo K."/>
            <person name="Itoh T."/>
            <person name="Gojobori T."/>
            <person name="Sasaki T."/>
        </authorList>
    </citation>
    <scope>NUCLEOTIDE SEQUENCE</scope>
</reference>
<proteinExistence type="predicted"/>
<dbReference type="EMBL" id="AP004758">
    <property type="protein sequence ID" value="BAD35909.1"/>
    <property type="molecule type" value="Genomic_DNA"/>
</dbReference>
<evidence type="ECO:0000313" key="4">
    <source>
        <dbReference type="Proteomes" id="UP000000763"/>
    </source>
</evidence>
<gene>
    <name evidence="3" type="ordered locus">Os06g0209700</name>
    <name evidence="1" type="ORF">P0021C04.2</name>
    <name evidence="2" type="ORF">P0664C05.35</name>
</gene>
<reference evidence="3" key="5">
    <citation type="journal article" date="2007" name="Genome Res.">
        <title>Curated Genome Annotation of Oryza sativa ssp. japonica and Comparative Genome Analysis with Arabidopsis thaliana.</title>
        <authorList>
            <consortium name="The Rice Annotation Project (RAP)"/>
            <person name="Itoh T."/>
            <person name="Tanaka T."/>
            <person name="Barrero R.A."/>
            <person name="Yamasaki C."/>
            <person name="Fujii Y."/>
            <person name="Hilton P.B."/>
            <person name="Antonio B.A."/>
            <person name="Aono H."/>
            <person name="Apweiler R."/>
            <person name="Bruskiewich R."/>
            <person name="Bureau T."/>
            <person name="Burr F."/>
            <person name="Costa de Oliveira A."/>
            <person name="Fuks G."/>
            <person name="Habara T."/>
            <person name="Haberer G."/>
            <person name="Han B."/>
            <person name="Harada E."/>
            <person name="Hiraki A.T."/>
            <person name="Hirochika H."/>
            <person name="Hoen D."/>
            <person name="Hokari H."/>
            <person name="Hosokawa S."/>
            <person name="Hsing Y."/>
            <person name="Ikawa H."/>
            <person name="Ikeo K."/>
            <person name="Imanishi T."/>
            <person name="Ito Y."/>
            <person name="Jaiswal P."/>
            <person name="Kanno M."/>
            <person name="Kawahara Y."/>
            <person name="Kawamura T."/>
            <person name="Kawashima H."/>
            <person name="Khurana J.P."/>
            <person name="Kikuchi S."/>
            <person name="Komatsu S."/>
            <person name="Koyanagi K.O."/>
            <person name="Kubooka H."/>
            <person name="Lieberherr D."/>
            <person name="Lin Y.C."/>
            <person name="Lonsdale D."/>
            <person name="Matsumoto T."/>
            <person name="Matsuya A."/>
            <person name="McCombie W.R."/>
            <person name="Messing J."/>
            <person name="Miyao A."/>
            <person name="Mulder N."/>
            <person name="Nagamura Y."/>
            <person name="Nam J."/>
            <person name="Namiki N."/>
            <person name="Numa H."/>
            <person name="Nurimoto S."/>
            <person name="O'donovan C."/>
            <person name="Ohyanagi H."/>
            <person name="Okido T."/>
            <person name="Oota S."/>
            <person name="Osato N."/>
            <person name="Palmer L.E."/>
            <person name="Quetier F."/>
            <person name="Raghuvanshi S."/>
            <person name="Saichi N."/>
            <person name="Sakai H."/>
            <person name="Sakai Y."/>
            <person name="Sakata K."/>
            <person name="Sakurai T."/>
            <person name="Sato F."/>
            <person name="Sato Y."/>
            <person name="Schoof H."/>
            <person name="Seki M."/>
            <person name="Shibata M."/>
            <person name="Shimizu Y."/>
            <person name="Shinozaki K."/>
            <person name="Shinso Y."/>
            <person name="Singh N.K."/>
            <person name="Smith-White B."/>
            <person name="Takeda J."/>
            <person name="Tanino M."/>
            <person name="Tatusova T."/>
            <person name="Thongjuea S."/>
            <person name="Todokoro F."/>
            <person name="Tsugane M."/>
            <person name="Tyagi A.K."/>
            <person name="Vanavichit A."/>
            <person name="Wang A."/>
            <person name="Wing R.A."/>
            <person name="Yamaguchi K."/>
            <person name="Yamamoto M."/>
            <person name="Yamamoto N."/>
            <person name="Yu Y."/>
            <person name="Zhang H."/>
            <person name="Zhao Q."/>
            <person name="Higo K."/>
            <person name="Burr B."/>
            <person name="Gojobori T."/>
            <person name="Sasaki T."/>
        </authorList>
    </citation>
    <scope>NUCLEOTIDE SEQUENCE</scope>
</reference>
<reference evidence="3 4" key="3">
    <citation type="journal article" date="2005" name="Nature">
        <title>The map-based sequence of the rice genome.</title>
        <authorList>
            <consortium name="International rice genome sequencing project (IRGSP)"/>
            <person name="Matsumoto T."/>
            <person name="Wu J."/>
            <person name="Kanamori H."/>
            <person name="Katayose Y."/>
            <person name="Fujisawa M."/>
            <person name="Namiki N."/>
            <person name="Mizuno H."/>
            <person name="Yamamoto K."/>
            <person name="Antonio B.A."/>
            <person name="Baba T."/>
            <person name="Sakata K."/>
            <person name="Nagamura Y."/>
            <person name="Aoki H."/>
            <person name="Arikawa K."/>
            <person name="Arita K."/>
            <person name="Bito T."/>
            <person name="Chiden Y."/>
            <person name="Fujitsuka N."/>
            <person name="Fukunaka R."/>
            <person name="Hamada M."/>
            <person name="Harada C."/>
            <person name="Hayashi A."/>
            <person name="Hijishita S."/>
            <person name="Honda M."/>
            <person name="Hosokawa S."/>
            <person name="Ichikawa Y."/>
            <person name="Idonuma A."/>
            <person name="Iijima M."/>
            <person name="Ikeda M."/>
            <person name="Ikeno M."/>
            <person name="Ito K."/>
            <person name="Ito S."/>
            <person name="Ito T."/>
            <person name="Ito Y."/>
            <person name="Ito Y."/>
            <person name="Iwabuchi A."/>
            <person name="Kamiya K."/>
            <person name="Karasawa W."/>
            <person name="Kurita K."/>
            <person name="Katagiri S."/>
            <person name="Kikuta A."/>
            <person name="Kobayashi H."/>
            <person name="Kobayashi N."/>
            <person name="Machita K."/>
            <person name="Maehara T."/>
            <person name="Masukawa M."/>
            <person name="Mizubayashi T."/>
            <person name="Mukai Y."/>
            <person name="Nagasaki H."/>
            <person name="Nagata Y."/>
            <person name="Naito S."/>
            <person name="Nakashima M."/>
            <person name="Nakama Y."/>
            <person name="Nakamichi Y."/>
            <person name="Nakamura M."/>
            <person name="Meguro A."/>
            <person name="Negishi M."/>
            <person name="Ohta I."/>
            <person name="Ohta T."/>
            <person name="Okamoto M."/>
            <person name="Ono N."/>
            <person name="Saji S."/>
            <person name="Sakaguchi M."/>
            <person name="Sakai K."/>
            <person name="Shibata M."/>
            <person name="Shimokawa T."/>
            <person name="Song J."/>
            <person name="Takazaki Y."/>
            <person name="Terasawa K."/>
            <person name="Tsugane M."/>
            <person name="Tsuji K."/>
            <person name="Ueda S."/>
            <person name="Waki K."/>
            <person name="Yamagata H."/>
            <person name="Yamamoto M."/>
            <person name="Yamamoto S."/>
            <person name="Yamane H."/>
            <person name="Yoshiki S."/>
            <person name="Yoshihara R."/>
            <person name="Yukawa K."/>
            <person name="Zhong H."/>
            <person name="Yano M."/>
            <person name="Yuan Q."/>
            <person name="Ouyang S."/>
            <person name="Liu J."/>
            <person name="Jones K.M."/>
            <person name="Gansberger K."/>
            <person name="Moffat K."/>
            <person name="Hill J."/>
            <person name="Bera J."/>
            <person name="Fadrosh D."/>
            <person name="Jin S."/>
            <person name="Johri S."/>
            <person name="Kim M."/>
            <person name="Overton L."/>
            <person name="Reardon M."/>
            <person name="Tsitrin T."/>
            <person name="Vuong H."/>
            <person name="Weaver B."/>
            <person name="Ciecko A."/>
            <person name="Tallon L."/>
            <person name="Jackson J."/>
            <person name="Pai G."/>
            <person name="Aken S.V."/>
            <person name="Utterback T."/>
            <person name="Reidmuller S."/>
            <person name="Feldblyum T."/>
            <person name="Hsiao J."/>
            <person name="Zismann V."/>
            <person name="Iobst S."/>
            <person name="de Vazeille A.R."/>
            <person name="Buell C.R."/>
            <person name="Ying K."/>
            <person name="Li Y."/>
            <person name="Lu T."/>
            <person name="Huang Y."/>
            <person name="Zhao Q."/>
            <person name="Feng Q."/>
            <person name="Zhang L."/>
            <person name="Zhu J."/>
            <person name="Weng Q."/>
            <person name="Mu J."/>
            <person name="Lu Y."/>
            <person name="Fan D."/>
            <person name="Liu Y."/>
            <person name="Guan J."/>
            <person name="Zhang Y."/>
            <person name="Yu S."/>
            <person name="Liu X."/>
            <person name="Zhang Y."/>
            <person name="Hong G."/>
            <person name="Han B."/>
            <person name="Choisne N."/>
            <person name="Demange N."/>
            <person name="Orjeda G."/>
            <person name="Samain S."/>
            <person name="Cattolico L."/>
            <person name="Pelletier E."/>
            <person name="Couloux A."/>
            <person name="Segurens B."/>
            <person name="Wincker P."/>
            <person name="D'Hont A."/>
            <person name="Scarpelli C."/>
            <person name="Weissenbach J."/>
            <person name="Salanoubat M."/>
            <person name="Quetier F."/>
            <person name="Yu Y."/>
            <person name="Kim H.R."/>
            <person name="Rambo T."/>
            <person name="Currie J."/>
            <person name="Collura K."/>
            <person name="Luo M."/>
            <person name="Yang T."/>
            <person name="Ammiraju J.S.S."/>
            <person name="Engler F."/>
            <person name="Soderlund C."/>
            <person name="Wing R.A."/>
            <person name="Palmer L.E."/>
            <person name="de la Bastide M."/>
            <person name="Spiegel L."/>
            <person name="Nascimento L."/>
            <person name="Zutavern T."/>
            <person name="O'Shaughnessy A."/>
            <person name="Dike S."/>
            <person name="Dedhia N."/>
            <person name="Preston R."/>
            <person name="Balija V."/>
            <person name="McCombie W.R."/>
            <person name="Chow T."/>
            <person name="Chen H."/>
            <person name="Chung M."/>
            <person name="Chen C."/>
            <person name="Shaw J."/>
            <person name="Wu H."/>
            <person name="Hsiao K."/>
            <person name="Chao Y."/>
            <person name="Chu M."/>
            <person name="Cheng C."/>
            <person name="Hour A."/>
            <person name="Lee P."/>
            <person name="Lin S."/>
            <person name="Lin Y."/>
            <person name="Liou J."/>
            <person name="Liu S."/>
            <person name="Hsing Y."/>
            <person name="Raghuvanshi S."/>
            <person name="Mohanty A."/>
            <person name="Bharti A.K."/>
            <person name="Gaur A."/>
            <person name="Gupta V."/>
            <person name="Kumar D."/>
            <person name="Ravi V."/>
            <person name="Vij S."/>
            <person name="Kapur A."/>
            <person name="Khurana P."/>
            <person name="Khurana P."/>
            <person name="Khurana J.P."/>
            <person name="Tyagi A.K."/>
            <person name="Gaikwad K."/>
            <person name="Singh A."/>
            <person name="Dalal V."/>
            <person name="Srivastava S."/>
            <person name="Dixit A."/>
            <person name="Pal A.K."/>
            <person name="Ghazi I.A."/>
            <person name="Yadav M."/>
            <person name="Pandit A."/>
            <person name="Bhargava A."/>
            <person name="Sureshbabu K."/>
            <person name="Batra K."/>
            <person name="Sharma T.R."/>
            <person name="Mohapatra T."/>
            <person name="Singh N.K."/>
            <person name="Messing J."/>
            <person name="Nelson A.B."/>
            <person name="Fuks G."/>
            <person name="Kavchok S."/>
            <person name="Keizer G."/>
            <person name="Linton E."/>
            <person name="Llaca V."/>
            <person name="Song R."/>
            <person name="Tanyolac B."/>
            <person name="Young S."/>
            <person name="Ho-Il K."/>
            <person name="Hahn J.H."/>
            <person name="Sangsakoo G."/>
            <person name="Vanavichit A."/>
            <person name="de Mattos Luiz.A.T."/>
            <person name="Zimmer P.D."/>
            <person name="Malone G."/>
            <person name="Dellagostin O."/>
            <person name="de Oliveira A.C."/>
            <person name="Bevan M."/>
            <person name="Bancroft I."/>
            <person name="Minx P."/>
            <person name="Cordum H."/>
            <person name="Wilson R."/>
            <person name="Cheng Z."/>
            <person name="Jin W."/>
            <person name="Jiang J."/>
            <person name="Leong S.A."/>
            <person name="Iwama H."/>
            <person name="Gojobori T."/>
            <person name="Itoh T."/>
            <person name="Niimura Y."/>
            <person name="Fujii Y."/>
            <person name="Habara T."/>
            <person name="Sakai H."/>
            <person name="Sato Y."/>
            <person name="Wilson G."/>
            <person name="Kumar K."/>
            <person name="McCouch S."/>
            <person name="Juretic N."/>
            <person name="Hoen D."/>
            <person name="Wright S."/>
            <person name="Bruskiewich R."/>
            <person name="Bureau T."/>
            <person name="Miyao A."/>
            <person name="Hirochika H."/>
            <person name="Nishikawa T."/>
            <person name="Kadowaki K."/>
            <person name="Sugiura M."/>
            <person name="Burr B."/>
            <person name="Sasaki T."/>
        </authorList>
    </citation>
    <scope>NUCLEOTIDE SEQUENCE [LARGE SCALE GENOMIC DNA]</scope>
    <source>
        <strain evidence="4">cv. Nipponbare</strain>
    </source>
</reference>
<reference evidence="3" key="6">
    <citation type="journal article" date="2008" name="Nucleic Acids Res.">
        <title>The Rice Annotation Project Database (RAP-DB): 2008 update.</title>
        <authorList>
            <consortium name="The Rice Annotation Project (RAP)"/>
            <person name="Tanaka T."/>
            <person name="Antonio B.A."/>
            <person name="Kikuchi S."/>
            <person name="Matsumoto T."/>
            <person name="Nagamura Y."/>
            <person name="Numa H."/>
            <person name="Sakai H."/>
            <person name="Wu J."/>
            <person name="Itoh T."/>
            <person name="Sasaki T."/>
            <person name="Aono R."/>
            <person name="Fujii Y."/>
            <person name="Habara T."/>
            <person name="Harada E."/>
            <person name="Kanno M."/>
            <person name="Kawahara Y."/>
            <person name="Kawashima H."/>
            <person name="Kubooka H."/>
            <person name="Matsuya A."/>
            <person name="Nakaoka H."/>
            <person name="Saichi N."/>
            <person name="Sanbonmatsu R."/>
            <person name="Sato Y."/>
            <person name="Shinso Y."/>
            <person name="Suzuki M."/>
            <person name="Takeda J."/>
            <person name="Tanino M."/>
            <person name="Todokoro F."/>
            <person name="Yamaguchi K."/>
            <person name="Yamamoto N."/>
            <person name="Yamasaki C."/>
            <person name="Imanishi T."/>
            <person name="Okido T."/>
            <person name="Tada M."/>
            <person name="Ikeo K."/>
            <person name="Tateno Y."/>
            <person name="Gojobori T."/>
            <person name="Lin Y.C."/>
            <person name="Wei F.J."/>
            <person name="Hsing Y.I."/>
            <person name="Zhao Q."/>
            <person name="Han B."/>
            <person name="Kramer M.R."/>
            <person name="McCombie R.W."/>
            <person name="Lonsdale D."/>
            <person name="O'Donovan C.C."/>
            <person name="Whitfield E.J."/>
            <person name="Apweiler R."/>
            <person name="Koyanagi K.O."/>
            <person name="Khurana J.P."/>
            <person name="Raghuvanshi S."/>
            <person name="Singh N.K."/>
            <person name="Tyagi A.K."/>
            <person name="Haberer G."/>
            <person name="Fujisawa M."/>
            <person name="Hosokawa S."/>
            <person name="Ito Y."/>
            <person name="Ikawa H."/>
            <person name="Shibata M."/>
            <person name="Yamamoto M."/>
            <person name="Bruskiewich R.M."/>
            <person name="Hoen D.R."/>
            <person name="Bureau TE."/>
            <person name="Namiki N."/>
            <person name="Ohyanagi H."/>
            <person name="Sakai Y."/>
            <person name="Nobushima S."/>
            <person name="Sakata K."/>
            <person name="Barrero R.A."/>
            <person name="Sato Y."/>
            <person name="Souvorov A."/>
            <person name="Smith-White B."/>
            <person name="Tatusova T."/>
            <person name="An S."/>
            <person name="An G."/>
            <person name="OOta S."/>
            <person name="Fuks G."/>
            <person name="Messing J."/>
            <person name="Christie K.R."/>
            <person name="Lieberherr D."/>
            <person name="Kim H."/>
            <person name="Zuccolo A."/>
            <person name="Wing R.A."/>
            <person name="Nobuta K."/>
            <person name="Green P.J."/>
            <person name="Lu C."/>
            <person name="Meyers BC."/>
            <person name="Chaparro C."/>
            <person name="Piegu B."/>
            <person name="Panaud O."/>
            <person name="Echeverria M."/>
        </authorList>
    </citation>
    <scope>NUCLEOTIDE SEQUENCE</scope>
</reference>
<organism evidence="2 4">
    <name type="scientific">Oryza sativa subsp. japonica</name>
    <name type="common">Rice</name>
    <dbReference type="NCBI Taxonomy" id="39947"/>
    <lineage>
        <taxon>Eukaryota</taxon>
        <taxon>Viridiplantae</taxon>
        <taxon>Streptophyta</taxon>
        <taxon>Embryophyta</taxon>
        <taxon>Tracheophyta</taxon>
        <taxon>Spermatophyta</taxon>
        <taxon>Magnoliopsida</taxon>
        <taxon>Liliopsida</taxon>
        <taxon>Poales</taxon>
        <taxon>Poaceae</taxon>
        <taxon>BOP clade</taxon>
        <taxon>Oryzoideae</taxon>
        <taxon>Oryzeae</taxon>
        <taxon>Oryzinae</taxon>
        <taxon>Oryza</taxon>
        <taxon>Oryza sativa</taxon>
    </lineage>
</organism>
<evidence type="ECO:0000313" key="2">
    <source>
        <dbReference type="EMBL" id="BAD35909.1"/>
    </source>
</evidence>
<protein>
    <submittedName>
        <fullName evidence="3">Os06g0209700 protein</fullName>
    </submittedName>
</protein>
<dbReference type="EMBL" id="AP004687">
    <property type="protein sequence ID" value="BAD35696.1"/>
    <property type="molecule type" value="Genomic_DNA"/>
</dbReference>
<accession>Q69T43</accession>
<reference evidence="3" key="8">
    <citation type="submission" date="2012-08" db="EMBL/GenBank/DDBJ databases">
        <title>Oryza sativa nipponbare(GA3) genomic DNA, chromosome 6.</title>
        <authorList>
            <consortium name="IRGSP(International Rice Genome Sequencing Project)"/>
        </authorList>
    </citation>
    <scope>NUCLEOTIDE SEQUENCE</scope>
</reference>
<reference evidence="1" key="1">
    <citation type="submission" date="2002-01" db="EMBL/GenBank/DDBJ databases">
        <title>Oryza sativa nipponbare(GA3) genomic DNA, chromosome 6, PAC clone:P0021C04.</title>
        <authorList>
            <person name="Sasaki T."/>
            <person name="Matsumoto T."/>
            <person name="Yamamoto K."/>
        </authorList>
    </citation>
    <scope>NUCLEOTIDE SEQUENCE</scope>
</reference>
<reference evidence="3" key="9">
    <citation type="submission" date="2012-08" db="EMBL/GenBank/DDBJ databases">
        <title>The Second Rice Annotation Project Meeting (RAP2).</title>
        <authorList>
            <consortium name="The Rice Annotation Project (RAP)"/>
        </authorList>
    </citation>
    <scope>NUCLEOTIDE SEQUENCE</scope>
</reference>
<dbReference type="EMBL" id="AP008212">
    <property type="protein sequence ID" value="BAF19023.1"/>
    <property type="molecule type" value="Genomic_DNA"/>
</dbReference>
<dbReference type="Proteomes" id="UP000000763">
    <property type="component" value="Chromosome 6"/>
</dbReference>
<name>Q69T43_ORYSJ</name>
<evidence type="ECO:0000313" key="1">
    <source>
        <dbReference type="EMBL" id="BAD35696.1"/>
    </source>
</evidence>
<dbReference type="KEGG" id="dosa:Os06g0209700"/>